<evidence type="ECO:0000313" key="3">
    <source>
        <dbReference type="Proteomes" id="UP000070457"/>
    </source>
</evidence>
<keyword evidence="1" id="KW-0472">Membrane</keyword>
<dbReference type="Proteomes" id="UP000070457">
    <property type="component" value="Unassembled WGS sequence"/>
</dbReference>
<evidence type="ECO:0000256" key="1">
    <source>
        <dbReference type="SAM" id="Phobius"/>
    </source>
</evidence>
<organism evidence="2 3">
    <name type="scientific">candidate division WS6 bacterium OLB20</name>
    <dbReference type="NCBI Taxonomy" id="1617426"/>
    <lineage>
        <taxon>Bacteria</taxon>
        <taxon>Candidatus Dojkabacteria</taxon>
    </lineage>
</organism>
<feature type="transmembrane region" description="Helical" evidence="1">
    <location>
        <begin position="120"/>
        <end position="140"/>
    </location>
</feature>
<name>A0A136M0D1_9BACT</name>
<accession>A0A136M0D1</accession>
<proteinExistence type="predicted"/>
<protein>
    <submittedName>
        <fullName evidence="2">Uncharacterized protein</fullName>
    </submittedName>
</protein>
<evidence type="ECO:0000313" key="2">
    <source>
        <dbReference type="EMBL" id="KXK27353.1"/>
    </source>
</evidence>
<gene>
    <name evidence="2" type="ORF">TR69_WS6001000229</name>
</gene>
<comment type="caution">
    <text evidence="2">The sequence shown here is derived from an EMBL/GenBank/DDBJ whole genome shotgun (WGS) entry which is preliminary data.</text>
</comment>
<feature type="transmembrane region" description="Helical" evidence="1">
    <location>
        <begin position="96"/>
        <end position="114"/>
    </location>
</feature>
<dbReference type="EMBL" id="JYNZ01000002">
    <property type="protein sequence ID" value="KXK27353.1"/>
    <property type="molecule type" value="Genomic_DNA"/>
</dbReference>
<reference evidence="2 3" key="1">
    <citation type="submission" date="2015-02" db="EMBL/GenBank/DDBJ databases">
        <title>Improved understanding of the partial-nitritation anammox process through 23 genomes representing the majority of the microbial community.</title>
        <authorList>
            <person name="Speth D.R."/>
            <person name="In T Zandt M."/>
            <person name="Guerrero Cruz S."/>
            <person name="Jetten M.S."/>
            <person name="Dutilh B.E."/>
        </authorList>
    </citation>
    <scope>NUCLEOTIDE SEQUENCE [LARGE SCALE GENOMIC DNA]</scope>
    <source>
        <strain evidence="2">OLB20</strain>
    </source>
</reference>
<sequence>MLDNIIRSLKAQWVVCKTISDRRSVLYGIRFSYPLYIVIVFLGTATENPVILLIAALIALGGRLLPLHPLDYVYNAFVPALTGAAKIPGRGSELQVSSMIALLFIFLTITIKVLQIPFNFSVLAILYVLSSVFFIVRFLAGSGPRNRP</sequence>
<keyword evidence="1" id="KW-1133">Transmembrane helix</keyword>
<dbReference type="AlphaFoldDB" id="A0A136M0D1"/>
<keyword evidence="1" id="KW-0812">Transmembrane</keyword>
<feature type="transmembrane region" description="Helical" evidence="1">
    <location>
        <begin position="33"/>
        <end position="60"/>
    </location>
</feature>